<protein>
    <submittedName>
        <fullName evidence="2">Streptopain domain-containing protein</fullName>
        <ecNumber evidence="2">3.4.22.10</ecNumber>
    </submittedName>
</protein>
<evidence type="ECO:0000313" key="2">
    <source>
        <dbReference type="EMBL" id="VTT41671.1"/>
    </source>
</evidence>
<dbReference type="AlphaFoldDB" id="A0A4V0GYF0"/>
<dbReference type="Pfam" id="PF13734">
    <property type="entry name" value="Inhibitor_I69"/>
    <property type="match status" value="1"/>
</dbReference>
<dbReference type="InterPro" id="IPR038765">
    <property type="entry name" value="Papain-like_cys_pep_sf"/>
</dbReference>
<accession>A0A4V0GYF0</accession>
<feature type="domain" description="Spi protease inhibitor" evidence="1">
    <location>
        <begin position="24"/>
        <end position="113"/>
    </location>
</feature>
<dbReference type="GO" id="GO:0016787">
    <property type="term" value="F:hydrolase activity"/>
    <property type="evidence" value="ECO:0007669"/>
    <property type="project" value="UniProtKB-KW"/>
</dbReference>
<dbReference type="EMBL" id="LR594052">
    <property type="protein sequence ID" value="VTT41671.1"/>
    <property type="molecule type" value="Genomic_DNA"/>
</dbReference>
<evidence type="ECO:0000259" key="1">
    <source>
        <dbReference type="Pfam" id="PF13734"/>
    </source>
</evidence>
<organism evidence="2 3">
    <name type="scientific">Streptococcus porcinus</name>
    <dbReference type="NCBI Taxonomy" id="1340"/>
    <lineage>
        <taxon>Bacteria</taxon>
        <taxon>Bacillati</taxon>
        <taxon>Bacillota</taxon>
        <taxon>Bacilli</taxon>
        <taxon>Lactobacillales</taxon>
        <taxon>Streptococcaceae</taxon>
        <taxon>Streptococcus</taxon>
    </lineage>
</organism>
<sequence length="117" mass="13423">MALTTIKALLSESNLNMGIDFVRTEAQARHEAEIFCQEHTQHKGNVRIRQLIYPLDSDHTSSEVYIYSLFPTGFILVSGDTRAHTILGYSFDNELDINQKNVWSMIEAYQEQIKSLD</sequence>
<dbReference type="EC" id="3.4.22.10" evidence="2"/>
<dbReference type="InterPro" id="IPR044934">
    <property type="entry name" value="Streptopain_sf"/>
</dbReference>
<evidence type="ECO:0000313" key="3">
    <source>
        <dbReference type="Proteomes" id="UP000306241"/>
    </source>
</evidence>
<dbReference type="Proteomes" id="UP000306241">
    <property type="component" value="Chromosome"/>
</dbReference>
<gene>
    <name evidence="2" type="primary">speB_1</name>
    <name evidence="2" type="ORF">NCTC10924_00269</name>
</gene>
<reference evidence="2 3" key="1">
    <citation type="submission" date="2019-05" db="EMBL/GenBank/DDBJ databases">
        <authorList>
            <consortium name="Pathogen Informatics"/>
        </authorList>
    </citation>
    <scope>NUCLEOTIDE SEQUENCE [LARGE SCALE GENOMIC DNA]</scope>
    <source>
        <strain evidence="2 3">NCTC10924</strain>
    </source>
</reference>
<dbReference type="InterPro" id="IPR025896">
    <property type="entry name" value="Spi_Prtas-inh"/>
</dbReference>
<proteinExistence type="predicted"/>
<dbReference type="Gene3D" id="3.90.70.50">
    <property type="entry name" value="Peptidase C10, streptopain"/>
    <property type="match status" value="1"/>
</dbReference>
<name>A0A4V0GYF0_STRPO</name>
<dbReference type="SUPFAM" id="SSF54001">
    <property type="entry name" value="Cysteine proteinases"/>
    <property type="match status" value="1"/>
</dbReference>
<keyword evidence="2" id="KW-0378">Hydrolase</keyword>